<accession>A0A6B3LBF2</accession>
<dbReference type="EMBL" id="JAAGVX010000006">
    <property type="protein sequence ID" value="NEM94342.1"/>
    <property type="molecule type" value="Genomic_DNA"/>
</dbReference>
<comment type="caution">
    <text evidence="2">The sequence shown here is derived from an EMBL/GenBank/DDBJ whole genome shotgun (WGS) entry which is preliminary data.</text>
</comment>
<proteinExistence type="predicted"/>
<feature type="region of interest" description="Disordered" evidence="1">
    <location>
        <begin position="1"/>
        <end position="24"/>
    </location>
</feature>
<feature type="compositionally biased region" description="Polar residues" evidence="1">
    <location>
        <begin position="1"/>
        <end position="19"/>
    </location>
</feature>
<reference evidence="2" key="1">
    <citation type="submission" date="2020-02" db="EMBL/GenBank/DDBJ databases">
        <title>Genome Announcements.</title>
        <authorList>
            <person name="Abdulabbas H.T."/>
            <person name="Bunyan I.A."/>
            <person name="Abdul-Lateef L.A."/>
        </authorList>
    </citation>
    <scope>NUCLEOTIDE SEQUENCE</scope>
    <source>
        <strain evidence="2">NAG1</strain>
    </source>
</reference>
<sequence length="413" mass="45550">MLISNSIYSSQTISNSNRNEVSEDYRNNDNEINQLLESQPSLENNVKLREAAAKAATTNKEQEIANSLLEQIDSSSKELEIISLWSEGGESGFRAALELIGENLLNNQNPTGVQAEDILQLAMLDVLVNAEQYGVANNALFLQNLSTALEYTGTGQHNTWVEDLDDPTTPTTETNGGIASNRYSNIVGYVWKEMKKIIDSGKASQSSMLYRVMNKLSGGNGSINPELPAILKNSLSTSGSTNSSLGTSGYFDTTQGGWITDANQDLSPLMRLVFLSNLLHENPEMSQSTLKVILSGTYDEVNAIVPSNGNYSNIYDYIFKFDKDGGWQDSAYKPSHNASSVKPSGVNQTVDFGGRLDSTWLSGLYVNFPSRVLGDEDIKNINRIGDNVKMIMQTLKYWFQIMRDERVAIARNI</sequence>
<evidence type="ECO:0000256" key="1">
    <source>
        <dbReference type="SAM" id="MobiDB-lite"/>
    </source>
</evidence>
<organism evidence="2">
    <name type="scientific">Vibrio cholerae</name>
    <dbReference type="NCBI Taxonomy" id="666"/>
    <lineage>
        <taxon>Bacteria</taxon>
        <taxon>Pseudomonadati</taxon>
        <taxon>Pseudomonadota</taxon>
        <taxon>Gammaproteobacteria</taxon>
        <taxon>Vibrionales</taxon>
        <taxon>Vibrionaceae</taxon>
        <taxon>Vibrio</taxon>
    </lineage>
</organism>
<gene>
    <name evidence="2" type="ORF">G3T61_09045</name>
</gene>
<protein>
    <submittedName>
        <fullName evidence="2">Uncharacterized protein</fullName>
    </submittedName>
</protein>
<name>A0A6B3LBF2_VIBCL</name>
<evidence type="ECO:0000313" key="2">
    <source>
        <dbReference type="EMBL" id="NEM94342.1"/>
    </source>
</evidence>
<dbReference type="AlphaFoldDB" id="A0A6B3LBF2"/>
<dbReference type="RefSeq" id="WP_114813781.1">
    <property type="nucleotide sequence ID" value="NZ_JAAGVX010000006.1"/>
</dbReference>